<dbReference type="PATRIC" id="fig|52133.18.peg.146"/>
<name>A0A150I2W6_9GAMM</name>
<organism evidence="1 2">
    <name type="scientific">Acinetobacter venetianus</name>
    <dbReference type="NCBI Taxonomy" id="52133"/>
    <lineage>
        <taxon>Bacteria</taxon>
        <taxon>Pseudomonadati</taxon>
        <taxon>Pseudomonadota</taxon>
        <taxon>Gammaproteobacteria</taxon>
        <taxon>Moraxellales</taxon>
        <taxon>Moraxellaceae</taxon>
        <taxon>Acinetobacter</taxon>
    </lineage>
</organism>
<proteinExistence type="predicted"/>
<evidence type="ECO:0000313" key="2">
    <source>
        <dbReference type="Proteomes" id="UP000075680"/>
    </source>
</evidence>
<dbReference type="Proteomes" id="UP000075680">
    <property type="component" value="Unassembled WGS sequence"/>
</dbReference>
<accession>A0A150I2W6</accession>
<dbReference type="RefSeq" id="WP_061517845.1">
    <property type="nucleotide sequence ID" value="NZ_JRUE01000022.1"/>
</dbReference>
<reference evidence="1 2" key="1">
    <citation type="journal article" date="2016" name="Sci. Rep.">
        <title>Genomic and phenotypic characterization of the species Acinetobacter venetianus.</title>
        <authorList>
            <person name="Fondi M."/>
            <person name="Maida I."/>
            <person name="Perrin E."/>
            <person name="Orlandini V."/>
            <person name="La Torre L."/>
            <person name="Bosi E."/>
            <person name="Negroni A."/>
            <person name="Zanaroli G."/>
            <person name="Fava F."/>
            <person name="Decorosi F."/>
            <person name="Giovannetti L."/>
            <person name="Viti C."/>
            <person name="Vaneechoutte M."/>
            <person name="Dijkshoorn L."/>
            <person name="Fani R."/>
        </authorList>
    </citation>
    <scope>NUCLEOTIDE SEQUENCE [LARGE SCALE GENOMIC DNA]</scope>
    <source>
        <strain evidence="1 2">LUH5627</strain>
    </source>
</reference>
<dbReference type="AlphaFoldDB" id="A0A150I2W6"/>
<gene>
    <name evidence="1" type="ORF">AVENLUH5627_00141</name>
</gene>
<sequence length="241" mass="27712">MKKKRTKKFNPNKLLPSQVKQLQQAAQYKKDISETYEMSMEFISSYVRDFIEDKKIGEKSLLDKFPHAETLPYHFTIGAYDYQDLSIALILGHVEQPEAWKLSADIHMMNLDDLRKPMVTVEFRRDLPSMSHIELLRGKKDCKIDLGHGLKKVGWLGLDQEIIKEIESQKNIPDDFGIEQIQVLIEADIKFINTKCYQEFLAVAEWVNAGHELAEDRLRKLWIADQVLGGSGKTIGYEGAA</sequence>
<comment type="caution">
    <text evidence="1">The sequence shown here is derived from an EMBL/GenBank/DDBJ whole genome shotgun (WGS) entry which is preliminary data.</text>
</comment>
<dbReference type="EMBL" id="JRUE01000022">
    <property type="protein sequence ID" value="KXZ74206.1"/>
    <property type="molecule type" value="Genomic_DNA"/>
</dbReference>
<protein>
    <submittedName>
        <fullName evidence="1">Uncharacterized protein</fullName>
    </submittedName>
</protein>
<evidence type="ECO:0000313" key="1">
    <source>
        <dbReference type="EMBL" id="KXZ74206.1"/>
    </source>
</evidence>